<evidence type="ECO:0000313" key="4">
    <source>
        <dbReference type="Proteomes" id="UP000198860"/>
    </source>
</evidence>
<evidence type="ECO:0000259" key="2">
    <source>
        <dbReference type="Pfam" id="PF13556"/>
    </source>
</evidence>
<feature type="domain" description="PucR C-terminal helix-turn-helix" evidence="2">
    <location>
        <begin position="289"/>
        <end position="343"/>
    </location>
</feature>
<protein>
    <submittedName>
        <fullName evidence="3">Sugar diacid utilization regulator</fullName>
    </submittedName>
</protein>
<dbReference type="RefSeq" id="WP_089651234.1">
    <property type="nucleotide sequence ID" value="NZ_FNIZ01000003.1"/>
</dbReference>
<dbReference type="InterPro" id="IPR051448">
    <property type="entry name" value="CdaR-like_regulators"/>
</dbReference>
<dbReference type="InterPro" id="IPR008599">
    <property type="entry name" value="Diacid_rec"/>
</dbReference>
<reference evidence="4" key="1">
    <citation type="submission" date="2016-10" db="EMBL/GenBank/DDBJ databases">
        <authorList>
            <person name="Varghese N."/>
            <person name="Submissions S."/>
        </authorList>
    </citation>
    <scope>NUCLEOTIDE SEQUENCE [LARGE SCALE GENOMIC DNA]</scope>
    <source>
        <strain evidence="4">CGMCC 1.3703</strain>
    </source>
</reference>
<keyword evidence="4" id="KW-1185">Reference proteome</keyword>
<dbReference type="Proteomes" id="UP000198860">
    <property type="component" value="Unassembled WGS sequence"/>
</dbReference>
<name>A0A1H0HA63_HALAD</name>
<dbReference type="STRING" id="240303.SAMN05421677_103108"/>
<accession>A0A1H0HA63</accession>
<gene>
    <name evidence="3" type="ORF">SAMN05421677_103108</name>
</gene>
<sequence>MELTDQLGQEIIRRLSRYIDVAINLMDATGKIVASTNTARINQIHGGAQRVIETLEAQQITKEISNQYSNTKPGVNLPIFHRGELAGVVGLTGDPDQVFQAAGMTQGSVEITLEQLYIQKQSFYQERQWNHWFHQLISNRETEDLEKEARYSLRADLKKAWQVFVFQTPYPYNFAERLRIQAEQLKLNPLFILPFQENSVVMPLPFQEHLPPIKTDGPAAVGEPGYSAKGIYTSFQQATQTLDIAGKAGKIIYSGSLKMERLLSSIPKDTYTEITEPYANRLNQLEAAYLETLHSFFNNALKMNRTADDLHVHRNTLHYRLDQVHKKVGLDARNFKDAIILQAILVNR</sequence>
<dbReference type="Pfam" id="PF13556">
    <property type="entry name" value="HTH_30"/>
    <property type="match status" value="1"/>
</dbReference>
<dbReference type="InterPro" id="IPR025736">
    <property type="entry name" value="PucR_C-HTH_dom"/>
</dbReference>
<dbReference type="Pfam" id="PF05651">
    <property type="entry name" value="Diacid_rec"/>
    <property type="match status" value="1"/>
</dbReference>
<dbReference type="OrthoDB" id="9792148at2"/>
<feature type="domain" description="Putative sugar diacid recognition" evidence="1">
    <location>
        <begin position="3"/>
        <end position="136"/>
    </location>
</feature>
<dbReference type="AlphaFoldDB" id="A0A1H0HA63"/>
<dbReference type="PANTHER" id="PTHR33744:SF15">
    <property type="entry name" value="CARBOHYDRATE DIACID REGULATOR"/>
    <property type="match status" value="1"/>
</dbReference>
<evidence type="ECO:0000259" key="1">
    <source>
        <dbReference type="Pfam" id="PF05651"/>
    </source>
</evidence>
<dbReference type="PANTHER" id="PTHR33744">
    <property type="entry name" value="CARBOHYDRATE DIACID REGULATOR"/>
    <property type="match status" value="1"/>
</dbReference>
<dbReference type="InterPro" id="IPR042070">
    <property type="entry name" value="PucR_C-HTH_sf"/>
</dbReference>
<proteinExistence type="predicted"/>
<dbReference type="Gene3D" id="1.10.10.2840">
    <property type="entry name" value="PucR C-terminal helix-turn-helix domain"/>
    <property type="match status" value="1"/>
</dbReference>
<organism evidence="3 4">
    <name type="scientific">Halobacillus aidingensis</name>
    <dbReference type="NCBI Taxonomy" id="240303"/>
    <lineage>
        <taxon>Bacteria</taxon>
        <taxon>Bacillati</taxon>
        <taxon>Bacillota</taxon>
        <taxon>Bacilli</taxon>
        <taxon>Bacillales</taxon>
        <taxon>Bacillaceae</taxon>
        <taxon>Halobacillus</taxon>
    </lineage>
</organism>
<dbReference type="EMBL" id="FNIZ01000003">
    <property type="protein sequence ID" value="SDO16079.1"/>
    <property type="molecule type" value="Genomic_DNA"/>
</dbReference>
<evidence type="ECO:0000313" key="3">
    <source>
        <dbReference type="EMBL" id="SDO16079.1"/>
    </source>
</evidence>